<keyword evidence="2" id="KW-0547">Nucleotide-binding</keyword>
<dbReference type="Pfam" id="PF00005">
    <property type="entry name" value="ABC_tran"/>
    <property type="match status" value="1"/>
</dbReference>
<keyword evidence="3" id="KW-0067">ATP-binding</keyword>
<keyword evidence="1" id="KW-0813">Transport</keyword>
<evidence type="ECO:0000259" key="6">
    <source>
        <dbReference type="PROSITE" id="PS50893"/>
    </source>
</evidence>
<dbReference type="InterPro" id="IPR017871">
    <property type="entry name" value="ABC_transporter-like_CS"/>
</dbReference>
<evidence type="ECO:0000256" key="3">
    <source>
        <dbReference type="ARBA" id="ARBA00022840"/>
    </source>
</evidence>
<evidence type="ECO:0000256" key="4">
    <source>
        <dbReference type="ARBA" id="ARBA00022967"/>
    </source>
</evidence>
<dbReference type="InterPro" id="IPR027417">
    <property type="entry name" value="P-loop_NTPase"/>
</dbReference>
<accession>A0A916Y6G5</accession>
<dbReference type="EMBL" id="BMIO01000001">
    <property type="protein sequence ID" value="GGD31979.1"/>
    <property type="molecule type" value="Genomic_DNA"/>
</dbReference>
<protein>
    <submittedName>
        <fullName evidence="7">ABC transporter</fullName>
    </submittedName>
</protein>
<dbReference type="OrthoDB" id="9810077at2"/>
<dbReference type="PROSITE" id="PS00211">
    <property type="entry name" value="ABC_TRANSPORTER_1"/>
    <property type="match status" value="1"/>
</dbReference>
<dbReference type="PANTHER" id="PTHR42794">
    <property type="entry name" value="HEMIN IMPORT ATP-BINDING PROTEIN HMUV"/>
    <property type="match status" value="1"/>
</dbReference>
<keyword evidence="8" id="KW-1185">Reference proteome</keyword>
<dbReference type="RefSeq" id="WP_066765641.1">
    <property type="nucleotide sequence ID" value="NZ_BMIO01000001.1"/>
</dbReference>
<comment type="function">
    <text evidence="5">Part of the ABC transporter complex HmuTUV involved in hemin import. Responsible for energy coupling to the transport system.</text>
</comment>
<comment type="caution">
    <text evidence="7">The sequence shown here is derived from an EMBL/GenBank/DDBJ whole genome shotgun (WGS) entry which is preliminary data.</text>
</comment>
<evidence type="ECO:0000256" key="2">
    <source>
        <dbReference type="ARBA" id="ARBA00022741"/>
    </source>
</evidence>
<evidence type="ECO:0000313" key="8">
    <source>
        <dbReference type="Proteomes" id="UP000598997"/>
    </source>
</evidence>
<gene>
    <name evidence="7" type="ORF">GCM10010989_02530</name>
</gene>
<keyword evidence="4" id="KW-1278">Translocase</keyword>
<evidence type="ECO:0000256" key="1">
    <source>
        <dbReference type="ARBA" id="ARBA00022448"/>
    </source>
</evidence>
<dbReference type="Gene3D" id="3.40.50.300">
    <property type="entry name" value="P-loop containing nucleotide triphosphate hydrolases"/>
    <property type="match status" value="1"/>
</dbReference>
<reference evidence="7 8" key="1">
    <citation type="journal article" date="2014" name="Int. J. Syst. Evol. Microbiol.">
        <title>Complete genome sequence of Corynebacterium casei LMG S-19264T (=DSM 44701T), isolated from a smear-ripened cheese.</title>
        <authorList>
            <consortium name="US DOE Joint Genome Institute (JGI-PGF)"/>
            <person name="Walter F."/>
            <person name="Albersmeier A."/>
            <person name="Kalinowski J."/>
            <person name="Ruckert C."/>
        </authorList>
    </citation>
    <scope>NUCLEOTIDE SEQUENCE [LARGE SCALE GENOMIC DNA]</scope>
    <source>
        <strain evidence="7 8">CGMCC 1.15358</strain>
    </source>
</reference>
<dbReference type="InterPro" id="IPR003439">
    <property type="entry name" value="ABC_transporter-like_ATP-bd"/>
</dbReference>
<dbReference type="Proteomes" id="UP000598997">
    <property type="component" value="Unassembled WGS sequence"/>
</dbReference>
<dbReference type="PANTHER" id="PTHR42794:SF1">
    <property type="entry name" value="HEMIN IMPORT ATP-BINDING PROTEIN HMUV"/>
    <property type="match status" value="1"/>
</dbReference>
<dbReference type="GO" id="GO:0005524">
    <property type="term" value="F:ATP binding"/>
    <property type="evidence" value="ECO:0007669"/>
    <property type="project" value="UniProtKB-KW"/>
</dbReference>
<feature type="domain" description="ABC transporter" evidence="6">
    <location>
        <begin position="2"/>
        <end position="241"/>
    </location>
</feature>
<dbReference type="PROSITE" id="PS50893">
    <property type="entry name" value="ABC_TRANSPORTER_2"/>
    <property type="match status" value="1"/>
</dbReference>
<proteinExistence type="predicted"/>
<dbReference type="SMART" id="SM00382">
    <property type="entry name" value="AAA"/>
    <property type="match status" value="1"/>
</dbReference>
<organism evidence="7 8">
    <name type="scientific">Croceicoccus pelagius</name>
    <dbReference type="NCBI Taxonomy" id="1703341"/>
    <lineage>
        <taxon>Bacteria</taxon>
        <taxon>Pseudomonadati</taxon>
        <taxon>Pseudomonadota</taxon>
        <taxon>Alphaproteobacteria</taxon>
        <taxon>Sphingomonadales</taxon>
        <taxon>Erythrobacteraceae</taxon>
        <taxon>Croceicoccus</taxon>
    </lineage>
</organism>
<dbReference type="AlphaFoldDB" id="A0A916Y6G5"/>
<dbReference type="InterPro" id="IPR003593">
    <property type="entry name" value="AAA+_ATPase"/>
</dbReference>
<evidence type="ECO:0000256" key="5">
    <source>
        <dbReference type="ARBA" id="ARBA00037066"/>
    </source>
</evidence>
<dbReference type="GO" id="GO:0016887">
    <property type="term" value="F:ATP hydrolysis activity"/>
    <property type="evidence" value="ECO:0007669"/>
    <property type="project" value="InterPro"/>
</dbReference>
<name>A0A916Y6G5_9SPHN</name>
<evidence type="ECO:0000313" key="7">
    <source>
        <dbReference type="EMBL" id="GGD31979.1"/>
    </source>
</evidence>
<sequence length="260" mass="27137">MLSVRDVVVKRAGRTVVEGASLALERGELTAICGPNGAGKSSLLAVLAGLLPAASGEVMLDDRQVPAIPAREKARLIGFLPQQADVAWDISVETLVALGRLPWRSVPGRPARASRDADRHAIASAMTAMELEALALRPVSQISGGEKARAAMGRVLAGEPEWILADEPLANLDLSHQQALAASLKGQADAGRGVVVVMHDLAAAMNHAGRVIVIDKGRVVADGAPEQALSREVIETVWQVPCQWLGEAGARALAMGQSVA</sequence>
<dbReference type="SUPFAM" id="SSF52540">
    <property type="entry name" value="P-loop containing nucleoside triphosphate hydrolases"/>
    <property type="match status" value="1"/>
</dbReference>